<protein>
    <recommendedName>
        <fullName evidence="3">3-phosphoshikimate 1-carboxyvinyltransferase</fullName>
        <ecNumber evidence="3">2.5.1.19</ecNumber>
    </recommendedName>
    <alternativeName>
        <fullName evidence="7">5-enolpyruvylshikimate-3-phosphate synthase</fullName>
    </alternativeName>
</protein>
<name>A0AAD1FRL0_9FLAO</name>
<dbReference type="Gene3D" id="3.65.10.10">
    <property type="entry name" value="Enolpyruvate transferase domain"/>
    <property type="match status" value="3"/>
</dbReference>
<dbReference type="InterPro" id="IPR023193">
    <property type="entry name" value="EPSP_synthase_CS"/>
</dbReference>
<accession>A0AAD1FRL0</accession>
<evidence type="ECO:0000256" key="6">
    <source>
        <dbReference type="ARBA" id="ARBA00023141"/>
    </source>
</evidence>
<dbReference type="GO" id="GO:0008652">
    <property type="term" value="P:amino acid biosynthetic process"/>
    <property type="evidence" value="ECO:0007669"/>
    <property type="project" value="UniProtKB-KW"/>
</dbReference>
<keyword evidence="5 10" id="KW-0808">Transferase</keyword>
<dbReference type="PROSITE" id="PS00885">
    <property type="entry name" value="EPSP_SYNTHASE_2"/>
    <property type="match status" value="1"/>
</dbReference>
<dbReference type="InterPro" id="IPR006264">
    <property type="entry name" value="EPSP_synthase"/>
</dbReference>
<dbReference type="RefSeq" id="WP_110548775.1">
    <property type="nucleotide sequence ID" value="NZ_AP014610.1"/>
</dbReference>
<evidence type="ECO:0000256" key="2">
    <source>
        <dbReference type="ARBA" id="ARBA00009948"/>
    </source>
</evidence>
<dbReference type="PIRSF" id="PIRSF000505">
    <property type="entry name" value="EPSPS"/>
    <property type="match status" value="1"/>
</dbReference>
<evidence type="ECO:0000259" key="9">
    <source>
        <dbReference type="Pfam" id="PF00275"/>
    </source>
</evidence>
<dbReference type="GO" id="GO:0009073">
    <property type="term" value="P:aromatic amino acid family biosynthetic process"/>
    <property type="evidence" value="ECO:0007669"/>
    <property type="project" value="UniProtKB-KW"/>
</dbReference>
<dbReference type="PANTHER" id="PTHR21090:SF5">
    <property type="entry name" value="PENTAFUNCTIONAL AROM POLYPEPTIDE"/>
    <property type="match status" value="1"/>
</dbReference>
<evidence type="ECO:0000256" key="1">
    <source>
        <dbReference type="ARBA" id="ARBA00004811"/>
    </source>
</evidence>
<dbReference type="GeneID" id="66556851"/>
<dbReference type="InterPro" id="IPR036968">
    <property type="entry name" value="Enolpyruvate_Tfrase_sf"/>
</dbReference>
<dbReference type="InterPro" id="IPR001986">
    <property type="entry name" value="Enolpyruvate_Tfrase_dom"/>
</dbReference>
<dbReference type="GO" id="GO:0009423">
    <property type="term" value="P:chorismate biosynthetic process"/>
    <property type="evidence" value="ECO:0007669"/>
    <property type="project" value="TreeGrafter"/>
</dbReference>
<dbReference type="InterPro" id="IPR013792">
    <property type="entry name" value="RNA3'P_cycl/enolpyr_Trfase_a/b"/>
</dbReference>
<gene>
    <name evidence="10" type="primary">aroA</name>
    <name evidence="10" type="ORF">CPU2_219</name>
</gene>
<dbReference type="AlphaFoldDB" id="A0AAD1FRL0"/>
<keyword evidence="6" id="KW-0057">Aromatic amino acid biosynthesis</keyword>
<dbReference type="Proteomes" id="UP000262607">
    <property type="component" value="Chromosome"/>
</dbReference>
<dbReference type="Pfam" id="PF00275">
    <property type="entry name" value="EPSP_synthase"/>
    <property type="match status" value="1"/>
</dbReference>
<evidence type="ECO:0000256" key="8">
    <source>
        <dbReference type="ARBA" id="ARBA00044633"/>
    </source>
</evidence>
<dbReference type="GO" id="GO:0003866">
    <property type="term" value="F:3-phosphoshikimate 1-carboxyvinyltransferase activity"/>
    <property type="evidence" value="ECO:0007669"/>
    <property type="project" value="UniProtKB-EC"/>
</dbReference>
<comment type="similarity">
    <text evidence="2">Belongs to the EPSP synthase family.</text>
</comment>
<dbReference type="EC" id="2.5.1.19" evidence="3"/>
<comment type="catalytic activity">
    <reaction evidence="8">
        <text>3-phosphoshikimate + phosphoenolpyruvate = 5-O-(1-carboxyvinyl)-3-phosphoshikimate + phosphate</text>
        <dbReference type="Rhea" id="RHEA:21256"/>
        <dbReference type="ChEBI" id="CHEBI:43474"/>
        <dbReference type="ChEBI" id="CHEBI:57701"/>
        <dbReference type="ChEBI" id="CHEBI:58702"/>
        <dbReference type="ChEBI" id="CHEBI:145989"/>
        <dbReference type="EC" id="2.5.1.19"/>
    </reaction>
    <physiologicalReaction direction="left-to-right" evidence="8">
        <dbReference type="Rhea" id="RHEA:21257"/>
    </physiologicalReaction>
</comment>
<evidence type="ECO:0000256" key="5">
    <source>
        <dbReference type="ARBA" id="ARBA00022679"/>
    </source>
</evidence>
<keyword evidence="4" id="KW-0028">Amino-acid biosynthesis</keyword>
<evidence type="ECO:0000256" key="4">
    <source>
        <dbReference type="ARBA" id="ARBA00022605"/>
    </source>
</evidence>
<evidence type="ECO:0000256" key="3">
    <source>
        <dbReference type="ARBA" id="ARBA00012450"/>
    </source>
</evidence>
<comment type="pathway">
    <text evidence="1">Metabolic intermediate biosynthesis; chorismate biosynthesis; chorismate from D-erythrose 4-phosphate and phosphoenolpyruvate: step 6/7.</text>
</comment>
<dbReference type="PANTHER" id="PTHR21090">
    <property type="entry name" value="AROM/DEHYDROQUINATE SYNTHASE"/>
    <property type="match status" value="1"/>
</dbReference>
<reference evidence="10 11" key="1">
    <citation type="submission" date="2014-06" db="EMBL/GenBank/DDBJ databases">
        <title>Genome sequence of the intracellular symbiont Blattabacterium cuenoti, strain CPU2 from the wood feeding cockroach Cryptocercus punctulatus.</title>
        <authorList>
            <person name="Kinjo Y."/>
            <person name="Ohkuma M."/>
            <person name="Tokuda G."/>
        </authorList>
    </citation>
    <scope>NUCLEOTIDE SEQUENCE [LARGE SCALE GENOMIC DNA]</scope>
    <source>
        <strain evidence="10 11">CPU2</strain>
    </source>
</reference>
<dbReference type="SUPFAM" id="SSF55205">
    <property type="entry name" value="EPT/RTPC-like"/>
    <property type="match status" value="1"/>
</dbReference>
<evidence type="ECO:0000256" key="7">
    <source>
        <dbReference type="ARBA" id="ARBA00030046"/>
    </source>
</evidence>
<evidence type="ECO:0000313" key="10">
    <source>
        <dbReference type="EMBL" id="BBA17726.1"/>
    </source>
</evidence>
<dbReference type="EMBL" id="AP014610">
    <property type="protein sequence ID" value="BBA17726.1"/>
    <property type="molecule type" value="Genomic_DNA"/>
</dbReference>
<proteinExistence type="inferred from homology"/>
<organism evidence="10 11">
    <name type="scientific">Blattabacterium punctulatus CPU2</name>
    <dbReference type="NCBI Taxonomy" id="1457032"/>
    <lineage>
        <taxon>Bacteria</taxon>
        <taxon>Pseudomonadati</taxon>
        <taxon>Bacteroidota</taxon>
        <taxon>Flavobacteriia</taxon>
        <taxon>Flavobacteriales</taxon>
        <taxon>Blattabacteriaceae</taxon>
        <taxon>Blattabacterium</taxon>
    </lineage>
</organism>
<feature type="domain" description="Enolpyruvate transferase" evidence="9">
    <location>
        <begin position="61"/>
        <end position="404"/>
    </location>
</feature>
<evidence type="ECO:0000313" key="11">
    <source>
        <dbReference type="Proteomes" id="UP000262607"/>
    </source>
</evidence>
<sequence>MPSYIKINKKRKSLYGSISITGSKSISNRLLILKAIYKDDIYIENISNCEDTKVLEKSLYSTSNILNIHHAGTAMRFLTSYLSIQEGKEFILTGSNRMKERPISILVDALKKLGSEIIYLEKIGYPPIKIIGKKIIGGKIDINAKISSQYISSLMLIASKFKIGLKIYLKEDITSIPYIKMTFDLLTRAGIKISWKEKIIHIYPGKKTGKKYFSIESDWSSASYYYSMSSIVKTSNLTLSYYQNKSLQGDREITSIYEKYFGISTIFEKNKIILNKKLNFTLPRFINLDLNKTPDLAQTIVVTCSFLGIKCYLKGLETLKIKETDRLKALKNELLKLGVIIKITSSCLEIIDFFPKKMDSSIRIKTYQDHRMAMAFSSFGLFYSLQIEEPKVVEKSYPNFWMDLQYLGFSINYYEE</sequence>